<dbReference type="RefSeq" id="XP_004996649.1">
    <property type="nucleotide sequence ID" value="XM_004996592.1"/>
</dbReference>
<dbReference type="EMBL" id="GL832959">
    <property type="protein sequence ID" value="EGD81445.1"/>
    <property type="molecule type" value="Genomic_DNA"/>
</dbReference>
<keyword evidence="10" id="KW-1185">Reference proteome</keyword>
<dbReference type="EC" id="5.2.1.8" evidence="7"/>
<evidence type="ECO:0000256" key="1">
    <source>
        <dbReference type="ARBA" id="ARBA00000971"/>
    </source>
</evidence>
<evidence type="ECO:0000256" key="2">
    <source>
        <dbReference type="ARBA" id="ARBA00004496"/>
    </source>
</evidence>
<gene>
    <name evidence="9" type="ORF">PTSG_02166</name>
</gene>
<dbReference type="Pfam" id="PF03095">
    <property type="entry name" value="PTPA"/>
    <property type="match status" value="1"/>
</dbReference>
<dbReference type="AlphaFoldDB" id="F2U1E3"/>
<dbReference type="GO" id="GO:0007052">
    <property type="term" value="P:mitotic spindle organization"/>
    <property type="evidence" value="ECO:0007669"/>
    <property type="project" value="TreeGrafter"/>
</dbReference>
<dbReference type="OrthoDB" id="16120at2759"/>
<comment type="similarity">
    <text evidence="3 7">Belongs to the PTPA-type PPIase family.</text>
</comment>
<reference evidence="9" key="1">
    <citation type="submission" date="2009-08" db="EMBL/GenBank/DDBJ databases">
        <title>Annotation of Salpingoeca rosetta.</title>
        <authorList>
            <consortium name="The Broad Institute Genome Sequencing Platform"/>
            <person name="Russ C."/>
            <person name="Cuomo C."/>
            <person name="Burger G."/>
            <person name="Gray M.W."/>
            <person name="Holland P.W.H."/>
            <person name="King N."/>
            <person name="Lang F.B.F."/>
            <person name="Roger A.J."/>
            <person name="Ruiz-Trillo I."/>
            <person name="Young S.K."/>
            <person name="Zeng Q."/>
            <person name="Gargeya S."/>
            <person name="Alvarado L."/>
            <person name="Berlin A."/>
            <person name="Chapman S.B."/>
            <person name="Chen Z."/>
            <person name="Freedman E."/>
            <person name="Gellesch M."/>
            <person name="Goldberg J."/>
            <person name="Griggs A."/>
            <person name="Gujja S."/>
            <person name="Heilman E."/>
            <person name="Heiman D."/>
            <person name="Howarth C."/>
            <person name="Mehta T."/>
            <person name="Neiman D."/>
            <person name="Pearson M."/>
            <person name="Roberts A."/>
            <person name="Saif S."/>
            <person name="Shea T."/>
            <person name="Shenoy N."/>
            <person name="Sisk P."/>
            <person name="Stolte C."/>
            <person name="Sykes S."/>
            <person name="White J."/>
            <person name="Yandava C."/>
            <person name="Haas B."/>
            <person name="Nusbaum C."/>
            <person name="Birren B."/>
        </authorList>
    </citation>
    <scope>NUCLEOTIDE SEQUENCE</scope>
    <source>
        <strain evidence="9">ATCC 50818</strain>
    </source>
</reference>
<evidence type="ECO:0000256" key="7">
    <source>
        <dbReference type="RuleBase" id="RU361210"/>
    </source>
</evidence>
<dbReference type="GeneID" id="16077241"/>
<dbReference type="eggNOG" id="KOG2867">
    <property type="taxonomic scope" value="Eukaryota"/>
</dbReference>
<dbReference type="GO" id="GO:0003755">
    <property type="term" value="F:peptidyl-prolyl cis-trans isomerase activity"/>
    <property type="evidence" value="ECO:0007669"/>
    <property type="project" value="UniProtKB-KW"/>
</dbReference>
<dbReference type="FunCoup" id="F2U1E3">
    <property type="interactions" value="1200"/>
</dbReference>
<evidence type="ECO:0000256" key="8">
    <source>
        <dbReference type="SAM" id="MobiDB-lite"/>
    </source>
</evidence>
<evidence type="ECO:0000313" key="9">
    <source>
        <dbReference type="EMBL" id="EGD81445.1"/>
    </source>
</evidence>
<comment type="function">
    <text evidence="7">PPIases accelerate the folding of proteins. It catalyzes the cis-trans isomerization of proline imidic peptide bonds in oligopeptides.</text>
</comment>
<keyword evidence="5 7" id="KW-0697">Rotamase</keyword>
<accession>F2U1E3</accession>
<evidence type="ECO:0000256" key="4">
    <source>
        <dbReference type="ARBA" id="ARBA00022490"/>
    </source>
</evidence>
<dbReference type="PANTHER" id="PTHR10012:SF0">
    <property type="entry name" value="SERINE_THREONINE-PROTEIN PHOSPHATASE 2A ACTIVATOR"/>
    <property type="match status" value="1"/>
</dbReference>
<dbReference type="InParanoid" id="F2U1E3"/>
<dbReference type="PANTHER" id="PTHR10012">
    <property type="entry name" value="SERINE/THREONINE-PROTEIN PHOSPHATASE 2A REGULATORY SUBUNIT B"/>
    <property type="match status" value="1"/>
</dbReference>
<organism evidence="9 10">
    <name type="scientific">Salpingoeca rosetta (strain ATCC 50818 / BSB-021)</name>
    <dbReference type="NCBI Taxonomy" id="946362"/>
    <lineage>
        <taxon>Eukaryota</taxon>
        <taxon>Choanoflagellata</taxon>
        <taxon>Craspedida</taxon>
        <taxon>Salpingoecidae</taxon>
        <taxon>Salpingoeca</taxon>
    </lineage>
</organism>
<evidence type="ECO:0000256" key="3">
    <source>
        <dbReference type="ARBA" id="ARBA00011019"/>
    </source>
</evidence>
<dbReference type="Proteomes" id="UP000007799">
    <property type="component" value="Unassembled WGS sequence"/>
</dbReference>
<dbReference type="InterPro" id="IPR004327">
    <property type="entry name" value="Phstyr_phstse_ac"/>
</dbReference>
<keyword evidence="6 7" id="KW-0413">Isomerase</keyword>
<dbReference type="FunFam" id="1.20.120.1150:FF:000002">
    <property type="entry name" value="Serine/threonine-protein phosphatase 2A activator"/>
    <property type="match status" value="1"/>
</dbReference>
<comment type="subcellular location">
    <subcellularLocation>
        <location evidence="2 7">Cytoplasm</location>
    </subcellularLocation>
</comment>
<dbReference type="STRING" id="946362.F2U1E3"/>
<dbReference type="SUPFAM" id="SSF140984">
    <property type="entry name" value="PTPA-like"/>
    <property type="match status" value="1"/>
</dbReference>
<dbReference type="GO" id="GO:0005634">
    <property type="term" value="C:nucleus"/>
    <property type="evidence" value="ECO:0007669"/>
    <property type="project" value="TreeGrafter"/>
</dbReference>
<comment type="catalytic activity">
    <reaction evidence="1 7">
        <text>[protein]-peptidylproline (omega=180) = [protein]-peptidylproline (omega=0)</text>
        <dbReference type="Rhea" id="RHEA:16237"/>
        <dbReference type="Rhea" id="RHEA-COMP:10747"/>
        <dbReference type="Rhea" id="RHEA-COMP:10748"/>
        <dbReference type="ChEBI" id="CHEBI:83833"/>
        <dbReference type="ChEBI" id="CHEBI:83834"/>
        <dbReference type="EC" id="5.2.1.8"/>
    </reaction>
</comment>
<dbReference type="InterPro" id="IPR043170">
    <property type="entry name" value="PTPA_C_lid"/>
</dbReference>
<dbReference type="GO" id="GO:0000159">
    <property type="term" value="C:protein phosphatase type 2A complex"/>
    <property type="evidence" value="ECO:0007669"/>
    <property type="project" value="TreeGrafter"/>
</dbReference>
<keyword evidence="4 7" id="KW-0963">Cytoplasm</keyword>
<dbReference type="GO" id="GO:0008160">
    <property type="term" value="F:protein tyrosine phosphatase activator activity"/>
    <property type="evidence" value="ECO:0007669"/>
    <property type="project" value="TreeGrafter"/>
</dbReference>
<dbReference type="KEGG" id="sre:PTSG_02166"/>
<evidence type="ECO:0000313" key="10">
    <source>
        <dbReference type="Proteomes" id="UP000007799"/>
    </source>
</evidence>
<dbReference type="OMA" id="SWIKINA"/>
<protein>
    <recommendedName>
        <fullName evidence="7">Serine/threonine-protein phosphatase 2A activator</fullName>
        <ecNumber evidence="7">5.2.1.8</ecNumber>
    </recommendedName>
    <alternativeName>
        <fullName evidence="7">Phosphotyrosyl phosphatase activator</fullName>
    </alternativeName>
</protein>
<name>F2U1E3_SALR5</name>
<dbReference type="CDD" id="cd04087">
    <property type="entry name" value="PTPA"/>
    <property type="match status" value="1"/>
</dbReference>
<evidence type="ECO:0000256" key="6">
    <source>
        <dbReference type="ARBA" id="ARBA00023235"/>
    </source>
</evidence>
<dbReference type="GO" id="GO:0005737">
    <property type="term" value="C:cytoplasm"/>
    <property type="evidence" value="ECO:0007669"/>
    <property type="project" value="UniProtKB-SubCell"/>
</dbReference>
<dbReference type="Gene3D" id="1.20.120.1150">
    <property type="match status" value="1"/>
</dbReference>
<evidence type="ECO:0000256" key="5">
    <source>
        <dbReference type="ARBA" id="ARBA00023110"/>
    </source>
</evidence>
<feature type="region of interest" description="Disordered" evidence="8">
    <location>
        <begin position="336"/>
        <end position="412"/>
    </location>
</feature>
<dbReference type="InterPro" id="IPR037218">
    <property type="entry name" value="PTPA_sf"/>
</dbReference>
<sequence>MSFVEPQKLLAAEAHIPVWETSEAYRRLISFIETIGDAVVGKTISDRNPEPSKSVKKLLGLLDRVDKLIDDTPPVETTGRFGNPAYRDFHKKLEEQADELISGILDGAHKGAVVELKPYFLDSFGNAKRIDYGSGHELAFVALLCCCSLIRMFKPEDTSCLCLHIFHKYLQIARRLQETYRLEPAGSHGVWGLDDHQFLCYYWGAAQLIGHEELTPKMIPDRARAQENGDEFLFFDAIRFIFKLKTGPFFEHSRMLFDISGVPEWSKVRSGLMKMYKAEVLSKLPVVQHFMFGYLLPMDKELPAVSKDGTKAAPSTEGSAPAYKPATAFGPTWGGPVPARNPGQSNPVVVDPAEATPDGPMPMTAFPTSGTARTAAPAVPPMGAPPVAATRTGGARVAERGSLRPRQPPKAS</sequence>
<proteinExistence type="inferred from homology"/>